<dbReference type="PANTHER" id="PTHR13495:SF0">
    <property type="entry name" value="PSME3-INTERACTING PROTEIN"/>
    <property type="match status" value="1"/>
</dbReference>
<dbReference type="GO" id="GO:0005634">
    <property type="term" value="C:nucleus"/>
    <property type="evidence" value="ECO:0007669"/>
    <property type="project" value="UniProtKB-SubCell"/>
</dbReference>
<feature type="domain" description="FAM192A/Fyv6 N-terminal" evidence="4">
    <location>
        <begin position="11"/>
        <end position="122"/>
    </location>
</feature>
<evidence type="ECO:0000256" key="1">
    <source>
        <dbReference type="ARBA" id="ARBA00004123"/>
    </source>
</evidence>
<evidence type="ECO:0000259" key="4">
    <source>
        <dbReference type="Pfam" id="PF10187"/>
    </source>
</evidence>
<sequence>MASGGQGLKAFVSESEIEDKKKKRQEEWERVRKPEDPQGIFTSSFLQYNCPEEEYDPRTLFEKLQEQKDTKQAEFEEQFKFKNMVRGLDDEETEFLEEVSQKQQELEKSKMKEEKELLDQFKISFALWILRKEMWMRSGLSAQVGFRISTEKLLPLVLTAHSTIYDDTDKKKPDQSKPSNSSATAGNRQASLLAGAVKRKRQTSDETEPIAKKTDGLVSAGDADRNKPDNSIPERLNQSQETHLPIKGTLQNGVECIGILPGIGFYAHSSDESSNSDSSDEDLTEIIGTVHRGKKGH</sequence>
<evidence type="ECO:0000256" key="3">
    <source>
        <dbReference type="SAM" id="MobiDB-lite"/>
    </source>
</evidence>
<dbReference type="InterPro" id="IPR019331">
    <property type="entry name" value="FAM192A/Fyv6_N"/>
</dbReference>
<dbReference type="STRING" id="307972.A0A2G8KCJ5"/>
<dbReference type="InterPro" id="IPR039845">
    <property type="entry name" value="FAM192A"/>
</dbReference>
<evidence type="ECO:0000313" key="6">
    <source>
        <dbReference type="Proteomes" id="UP000230750"/>
    </source>
</evidence>
<feature type="region of interest" description="Disordered" evidence="3">
    <location>
        <begin position="1"/>
        <end position="36"/>
    </location>
</feature>
<organism evidence="5 6">
    <name type="scientific">Stichopus japonicus</name>
    <name type="common">Sea cucumber</name>
    <dbReference type="NCBI Taxonomy" id="307972"/>
    <lineage>
        <taxon>Eukaryota</taxon>
        <taxon>Metazoa</taxon>
        <taxon>Echinodermata</taxon>
        <taxon>Eleutherozoa</taxon>
        <taxon>Echinozoa</taxon>
        <taxon>Holothuroidea</taxon>
        <taxon>Aspidochirotacea</taxon>
        <taxon>Aspidochirotida</taxon>
        <taxon>Stichopodidae</taxon>
        <taxon>Apostichopus</taxon>
    </lineage>
</organism>
<comment type="subcellular location">
    <subcellularLocation>
        <location evidence="1">Nucleus</location>
    </subcellularLocation>
</comment>
<dbReference type="Proteomes" id="UP000230750">
    <property type="component" value="Unassembled WGS sequence"/>
</dbReference>
<dbReference type="OrthoDB" id="75807at2759"/>
<dbReference type="PANTHER" id="PTHR13495">
    <property type="entry name" value="NEFA-INTERACTING NUCLEAR PROTEIN NIP30"/>
    <property type="match status" value="1"/>
</dbReference>
<feature type="compositionally biased region" description="Basic and acidic residues" evidence="3">
    <location>
        <begin position="18"/>
        <end position="36"/>
    </location>
</feature>
<keyword evidence="6" id="KW-1185">Reference proteome</keyword>
<protein>
    <submittedName>
        <fullName evidence="5">NEFA-interacting nuclear protein NIP30</fullName>
    </submittedName>
</protein>
<proteinExistence type="predicted"/>
<dbReference type="Pfam" id="PF10187">
    <property type="entry name" value="FAM192A_Fyv6_N"/>
    <property type="match status" value="1"/>
</dbReference>
<feature type="region of interest" description="Disordered" evidence="3">
    <location>
        <begin position="269"/>
        <end position="297"/>
    </location>
</feature>
<reference evidence="5 6" key="1">
    <citation type="journal article" date="2017" name="PLoS Biol.">
        <title>The sea cucumber genome provides insights into morphological evolution and visceral regeneration.</title>
        <authorList>
            <person name="Zhang X."/>
            <person name="Sun L."/>
            <person name="Yuan J."/>
            <person name="Sun Y."/>
            <person name="Gao Y."/>
            <person name="Zhang L."/>
            <person name="Li S."/>
            <person name="Dai H."/>
            <person name="Hamel J.F."/>
            <person name="Liu C."/>
            <person name="Yu Y."/>
            <person name="Liu S."/>
            <person name="Lin W."/>
            <person name="Guo K."/>
            <person name="Jin S."/>
            <person name="Xu P."/>
            <person name="Storey K.B."/>
            <person name="Huan P."/>
            <person name="Zhang T."/>
            <person name="Zhou Y."/>
            <person name="Zhang J."/>
            <person name="Lin C."/>
            <person name="Li X."/>
            <person name="Xing L."/>
            <person name="Huo D."/>
            <person name="Sun M."/>
            <person name="Wang L."/>
            <person name="Mercier A."/>
            <person name="Li F."/>
            <person name="Yang H."/>
            <person name="Xiang J."/>
        </authorList>
    </citation>
    <scope>NUCLEOTIDE SEQUENCE [LARGE SCALE GENOMIC DNA]</scope>
    <source>
        <strain evidence="5">Shaxun</strain>
        <tissue evidence="5">Muscle</tissue>
    </source>
</reference>
<gene>
    <name evidence="5" type="ORF">BSL78_17444</name>
</gene>
<evidence type="ECO:0000313" key="5">
    <source>
        <dbReference type="EMBL" id="PIK45695.1"/>
    </source>
</evidence>
<dbReference type="EMBL" id="MRZV01000693">
    <property type="protein sequence ID" value="PIK45695.1"/>
    <property type="molecule type" value="Genomic_DNA"/>
</dbReference>
<accession>A0A2G8KCJ5</accession>
<keyword evidence="2" id="KW-0539">Nucleus</keyword>
<comment type="caution">
    <text evidence="5">The sequence shown here is derived from an EMBL/GenBank/DDBJ whole genome shotgun (WGS) entry which is preliminary data.</text>
</comment>
<feature type="compositionally biased region" description="Polar residues" evidence="3">
    <location>
        <begin position="176"/>
        <end position="190"/>
    </location>
</feature>
<name>A0A2G8KCJ5_STIJA</name>
<dbReference type="AlphaFoldDB" id="A0A2G8KCJ5"/>
<feature type="region of interest" description="Disordered" evidence="3">
    <location>
        <begin position="166"/>
        <end position="240"/>
    </location>
</feature>
<evidence type="ECO:0000256" key="2">
    <source>
        <dbReference type="ARBA" id="ARBA00023242"/>
    </source>
</evidence>